<evidence type="ECO:0000256" key="1">
    <source>
        <dbReference type="ARBA" id="ARBA00008779"/>
    </source>
</evidence>
<dbReference type="PANTHER" id="PTHR42693:SF33">
    <property type="entry name" value="ARYLSULFATASE"/>
    <property type="match status" value="1"/>
</dbReference>
<dbReference type="RefSeq" id="WP_159667015.1">
    <property type="nucleotide sequence ID" value="NZ_WUUS01000006.1"/>
</dbReference>
<keyword evidence="3" id="KW-0378">Hydrolase</keyword>
<reference evidence="3 4" key="1">
    <citation type="submission" date="2019-12" db="EMBL/GenBank/DDBJ databases">
        <title>Isolation and characterization of three novel carbon monoxide-oxidizing members of Halobacteria from salione crusts and soils.</title>
        <authorList>
            <person name="Myers M.R."/>
            <person name="King G.M."/>
        </authorList>
    </citation>
    <scope>NUCLEOTIDE SEQUENCE [LARGE SCALE GENOMIC DNA]</scope>
    <source>
        <strain evidence="3 4">WSA2</strain>
    </source>
</reference>
<comment type="similarity">
    <text evidence="1">Belongs to the sulfatase family.</text>
</comment>
<gene>
    <name evidence="3" type="ORF">GRX01_10945</name>
</gene>
<dbReference type="GO" id="GO:0004065">
    <property type="term" value="F:arylsulfatase activity"/>
    <property type="evidence" value="ECO:0007669"/>
    <property type="project" value="TreeGrafter"/>
</dbReference>
<keyword evidence="3" id="KW-0808">Transferase</keyword>
<dbReference type="PANTHER" id="PTHR42693">
    <property type="entry name" value="ARYLSULFATASE FAMILY MEMBER"/>
    <property type="match status" value="1"/>
</dbReference>
<dbReference type="OrthoDB" id="3164at2157"/>
<sequence length="397" mass="44030">MLSTLTERGQVDNVLIFVSDSHRFDSVPKTVTQHGVTFEGVSASTFTASGLPSILTGQLPSTHKIWHFDDQLERMPPLLKNARNVGFNAETIWTDLPPRQKPPLKIHHVDERTKLDELDSPFVHIVHDKGGHSPYNEDFENSQGSEAYFENVGSHRSARNDYVDAVESSADRFADIVAQLEDRSILEETLLIFCSDHGEFIGEKNLGQIYGHGHPMAPPLVQVPIVFCGAGLKSGVVADEPISTADIAPTAMRSLGWSPRQDIFGQSIWRKTPSRSQPLLSEVWKKGKHRGRSYNKYAATGAWSTGESGVVFHRYSALARASYGLATHLYTASHASLTRSHANHVTIKRILGSHSPGVVKYGSNLEVSRESVTNEFEAADRTQYDIDEEQLKKLGYQ</sequence>
<dbReference type="Proteomes" id="UP000437065">
    <property type="component" value="Unassembled WGS sequence"/>
</dbReference>
<protein>
    <submittedName>
        <fullName evidence="3">Sulfatase-like hydrolase/transferase</fullName>
    </submittedName>
</protein>
<accession>A0A6B0T0S8</accession>
<name>A0A6B0T0S8_9EURY</name>
<dbReference type="AlphaFoldDB" id="A0A6B0T0S8"/>
<evidence type="ECO:0000259" key="2">
    <source>
        <dbReference type="Pfam" id="PF00884"/>
    </source>
</evidence>
<evidence type="ECO:0000313" key="3">
    <source>
        <dbReference type="EMBL" id="MXR41850.1"/>
    </source>
</evidence>
<proteinExistence type="inferred from homology"/>
<dbReference type="InterPro" id="IPR050738">
    <property type="entry name" value="Sulfatase"/>
</dbReference>
<dbReference type="Gene3D" id="3.40.720.10">
    <property type="entry name" value="Alkaline Phosphatase, subunit A"/>
    <property type="match status" value="2"/>
</dbReference>
<dbReference type="EMBL" id="WUUS01000006">
    <property type="protein sequence ID" value="MXR41850.1"/>
    <property type="molecule type" value="Genomic_DNA"/>
</dbReference>
<dbReference type="InterPro" id="IPR017850">
    <property type="entry name" value="Alkaline_phosphatase_core_sf"/>
</dbReference>
<evidence type="ECO:0000313" key="4">
    <source>
        <dbReference type="Proteomes" id="UP000437065"/>
    </source>
</evidence>
<dbReference type="Pfam" id="PF00884">
    <property type="entry name" value="Sulfatase"/>
    <property type="match status" value="1"/>
</dbReference>
<organism evidence="3 4">
    <name type="scientific">Halobaculum saliterrae</name>
    <dbReference type="NCBI Taxonomy" id="2073113"/>
    <lineage>
        <taxon>Archaea</taxon>
        <taxon>Methanobacteriati</taxon>
        <taxon>Methanobacteriota</taxon>
        <taxon>Stenosarchaea group</taxon>
        <taxon>Halobacteria</taxon>
        <taxon>Halobacteriales</taxon>
        <taxon>Haloferacaceae</taxon>
        <taxon>Halobaculum</taxon>
    </lineage>
</organism>
<dbReference type="SUPFAM" id="SSF53649">
    <property type="entry name" value="Alkaline phosphatase-like"/>
    <property type="match status" value="1"/>
</dbReference>
<comment type="caution">
    <text evidence="3">The sequence shown here is derived from an EMBL/GenBank/DDBJ whole genome shotgun (WGS) entry which is preliminary data.</text>
</comment>
<dbReference type="GO" id="GO:0016740">
    <property type="term" value="F:transferase activity"/>
    <property type="evidence" value="ECO:0007669"/>
    <property type="project" value="UniProtKB-KW"/>
</dbReference>
<dbReference type="InterPro" id="IPR000917">
    <property type="entry name" value="Sulfatase_N"/>
</dbReference>
<keyword evidence="4" id="KW-1185">Reference proteome</keyword>
<feature type="domain" description="Sulfatase N-terminal" evidence="2">
    <location>
        <begin position="115"/>
        <end position="256"/>
    </location>
</feature>